<dbReference type="PANTHER" id="PTHR31497">
    <property type="entry name" value="AUTOCRINE PROLIFERATION REPRESSOR PROTEIN A"/>
    <property type="match status" value="1"/>
</dbReference>
<name>A0A3M7PYK2_BRAPC</name>
<dbReference type="Gene3D" id="3.40.50.1820">
    <property type="entry name" value="alpha/beta hydrolase"/>
    <property type="match status" value="1"/>
</dbReference>
<dbReference type="PANTHER" id="PTHR31497:SF0">
    <property type="entry name" value="AUTOCRINE PROLIFERATION REPRESSOR PROTEIN A"/>
    <property type="match status" value="1"/>
</dbReference>
<feature type="signal peptide" evidence="1">
    <location>
        <begin position="1"/>
        <end position="19"/>
    </location>
</feature>
<gene>
    <name evidence="2" type="ORF">BpHYR1_023552</name>
</gene>
<dbReference type="AlphaFoldDB" id="A0A3M7PYK2"/>
<reference evidence="2 3" key="1">
    <citation type="journal article" date="2018" name="Sci. Rep.">
        <title>Genomic signatures of local adaptation to the degree of environmental predictability in rotifers.</title>
        <authorList>
            <person name="Franch-Gras L."/>
            <person name="Hahn C."/>
            <person name="Garcia-Roger E.M."/>
            <person name="Carmona M.J."/>
            <person name="Serra M."/>
            <person name="Gomez A."/>
        </authorList>
    </citation>
    <scope>NUCLEOTIDE SEQUENCE [LARGE SCALE GENOMIC DNA]</scope>
    <source>
        <strain evidence="2">HYR1</strain>
    </source>
</reference>
<protein>
    <submittedName>
        <fullName evidence="2">Autocrine proliferation repressor A-like</fullName>
    </submittedName>
</protein>
<proteinExistence type="predicted"/>
<comment type="caution">
    <text evidence="2">The sequence shown here is derived from an EMBL/GenBank/DDBJ whole genome shotgun (WGS) entry which is preliminary data.</text>
</comment>
<organism evidence="2 3">
    <name type="scientific">Brachionus plicatilis</name>
    <name type="common">Marine rotifer</name>
    <name type="synonym">Brachionus muelleri</name>
    <dbReference type="NCBI Taxonomy" id="10195"/>
    <lineage>
        <taxon>Eukaryota</taxon>
        <taxon>Metazoa</taxon>
        <taxon>Spiralia</taxon>
        <taxon>Gnathifera</taxon>
        <taxon>Rotifera</taxon>
        <taxon>Eurotatoria</taxon>
        <taxon>Monogononta</taxon>
        <taxon>Pseudotrocha</taxon>
        <taxon>Ploima</taxon>
        <taxon>Brachionidae</taxon>
        <taxon>Brachionus</taxon>
    </lineage>
</organism>
<dbReference type="Pfam" id="PF10142">
    <property type="entry name" value="PhoPQ_related"/>
    <property type="match status" value="1"/>
</dbReference>
<keyword evidence="3" id="KW-1185">Reference proteome</keyword>
<dbReference type="InterPro" id="IPR009199">
    <property type="entry name" value="PhoPQ-act_pathogen-rel_PqaA"/>
</dbReference>
<dbReference type="EMBL" id="REGN01008204">
    <property type="protein sequence ID" value="RNA04180.1"/>
    <property type="molecule type" value="Genomic_DNA"/>
</dbReference>
<dbReference type="SUPFAM" id="SSF53474">
    <property type="entry name" value="alpha/beta-Hydrolases"/>
    <property type="match status" value="1"/>
</dbReference>
<dbReference type="Proteomes" id="UP000276133">
    <property type="component" value="Unassembled WGS sequence"/>
</dbReference>
<evidence type="ECO:0000313" key="2">
    <source>
        <dbReference type="EMBL" id="RNA04180.1"/>
    </source>
</evidence>
<evidence type="ECO:0000256" key="1">
    <source>
        <dbReference type="SAM" id="SignalP"/>
    </source>
</evidence>
<dbReference type="OrthoDB" id="2020799at2759"/>
<accession>A0A3M7PYK2</accession>
<feature type="chain" id="PRO_5018048010" evidence="1">
    <location>
        <begin position="20"/>
        <end position="498"/>
    </location>
</feature>
<keyword evidence="1" id="KW-0732">Signal</keyword>
<evidence type="ECO:0000313" key="3">
    <source>
        <dbReference type="Proteomes" id="UP000276133"/>
    </source>
</evidence>
<dbReference type="InterPro" id="IPR029058">
    <property type="entry name" value="AB_hydrolase_fold"/>
</dbReference>
<sequence>MTKLLGIVFGLTLAGLITATPLDDYVNQPDSHYKFELLKTYEMTGYKLYILNLTSQKWLDESIVSNPIWWHFLCITVPDKILRPDAGFLLIDGGDNNPNSMPQPTDNFVELTSMFAVSTGSIGADLQQIPNQPTFFKKDPEHKRRTEDAVIAWTWKTFIENPEDPSILLRLPMTKAAVKAMDAVTEFVEKQTGNQLKKFMVAGASKRGWTTWTTAAVDKRVFAAVPIVMDMLSLNRNFHNHYRSLGGWTFAFKDYYDLNITARVDTYGVYAMQRIVDPYSYYDRYKDTKILAVVTSGDEFFLGDDTYAYWDDLLAATQGSVMLRRLANAEHSCAGHEISIFFTIRSFFLSVYEKEALPIIRWDKSNNGTHGVLRAFVDLTTGRKPSEVKVYFARTLDKKRRDFRLVIGDPNDPTKAIPHPVIWKTDAQSLRVIQEDSTRITYEAAFLIPTTHWLGFFIQFSFPGVENTVLEITTESNFIPEYYPFPDCTGSDCYGKLV</sequence>